<reference evidence="5" key="1">
    <citation type="journal article" date="2019" name="Int. J. Syst. Evol. Microbiol.">
        <title>The Global Catalogue of Microorganisms (GCM) 10K type strain sequencing project: providing services to taxonomists for standard genome sequencing and annotation.</title>
        <authorList>
            <consortium name="The Broad Institute Genomics Platform"/>
            <consortium name="The Broad Institute Genome Sequencing Center for Infectious Disease"/>
            <person name="Wu L."/>
            <person name="Ma J."/>
        </authorList>
    </citation>
    <scope>NUCLEOTIDE SEQUENCE [LARGE SCALE GENOMIC DNA]</scope>
    <source>
        <strain evidence="5">NBRC 112299</strain>
    </source>
</reference>
<dbReference type="InterPro" id="IPR026004">
    <property type="entry name" value="Septum_form"/>
</dbReference>
<dbReference type="Pfam" id="PF13845">
    <property type="entry name" value="Septum_form"/>
    <property type="match status" value="1"/>
</dbReference>
<keyword evidence="2" id="KW-1133">Transmembrane helix</keyword>
<organism evidence="4 5">
    <name type="scientific">Demequina litorisediminis</name>
    <dbReference type="NCBI Taxonomy" id="1849022"/>
    <lineage>
        <taxon>Bacteria</taxon>
        <taxon>Bacillati</taxon>
        <taxon>Actinomycetota</taxon>
        <taxon>Actinomycetes</taxon>
        <taxon>Micrococcales</taxon>
        <taxon>Demequinaceae</taxon>
        <taxon>Demequina</taxon>
    </lineage>
</organism>
<evidence type="ECO:0000259" key="3">
    <source>
        <dbReference type="Pfam" id="PF13845"/>
    </source>
</evidence>
<evidence type="ECO:0000313" key="4">
    <source>
        <dbReference type="EMBL" id="GMA35465.1"/>
    </source>
</evidence>
<comment type="caution">
    <text evidence="4">The sequence shown here is derived from an EMBL/GenBank/DDBJ whole genome shotgun (WGS) entry which is preliminary data.</text>
</comment>
<dbReference type="RefSeq" id="WP_284327991.1">
    <property type="nucleotide sequence ID" value="NZ_BSUN01000001.1"/>
</dbReference>
<feature type="domain" description="Septum formation-related" evidence="3">
    <location>
        <begin position="114"/>
        <end position="198"/>
    </location>
</feature>
<feature type="compositionally biased region" description="Basic residues" evidence="1">
    <location>
        <begin position="46"/>
        <end position="56"/>
    </location>
</feature>
<keyword evidence="2" id="KW-0812">Transmembrane</keyword>
<feature type="region of interest" description="Disordered" evidence="1">
    <location>
        <begin position="1"/>
        <end position="59"/>
    </location>
</feature>
<feature type="transmembrane region" description="Helical" evidence="2">
    <location>
        <begin position="69"/>
        <end position="91"/>
    </location>
</feature>
<evidence type="ECO:0000256" key="1">
    <source>
        <dbReference type="SAM" id="MobiDB-lite"/>
    </source>
</evidence>
<keyword evidence="5" id="KW-1185">Reference proteome</keyword>
<gene>
    <name evidence="4" type="ORF">GCM10025876_16690</name>
</gene>
<evidence type="ECO:0000256" key="2">
    <source>
        <dbReference type="SAM" id="Phobius"/>
    </source>
</evidence>
<keyword evidence="2" id="KW-0472">Membrane</keyword>
<sequence>MSNEFAPPPLPGESSGAPQASGGSLSRADAPPPAAAQPTSAPQPKRAPHRGNRKRRGAADAGVAPWVRWSLIVGASAIVLGLAWSLALMVADTRAAPADPDATGEMPAMRVVEGMCLKTVGDDGTVADPTVVDCAEPHRGEVIATFAIPLEVYPGDEDVVERALEICGDRIGRTGDNDWVAWVPSEDSWVRGDRTVACIATSDEDVRDSVVPGDGITGEDA</sequence>
<accession>A0ABQ6ICK5</accession>
<proteinExistence type="predicted"/>
<feature type="compositionally biased region" description="Pro residues" evidence="1">
    <location>
        <begin position="1"/>
        <end position="11"/>
    </location>
</feature>
<protein>
    <recommendedName>
        <fullName evidence="3">Septum formation-related domain-containing protein</fullName>
    </recommendedName>
</protein>
<evidence type="ECO:0000313" key="5">
    <source>
        <dbReference type="Proteomes" id="UP001157125"/>
    </source>
</evidence>
<name>A0ABQ6ICK5_9MICO</name>
<dbReference type="Proteomes" id="UP001157125">
    <property type="component" value="Unassembled WGS sequence"/>
</dbReference>
<dbReference type="EMBL" id="BSUN01000001">
    <property type="protein sequence ID" value="GMA35465.1"/>
    <property type="molecule type" value="Genomic_DNA"/>
</dbReference>